<dbReference type="Proteomes" id="UP000183263">
    <property type="component" value="Unassembled WGS sequence"/>
</dbReference>
<accession>A0A1G8Q4Y7</accession>
<reference evidence="1 2" key="1">
    <citation type="submission" date="2016-10" db="EMBL/GenBank/DDBJ databases">
        <authorList>
            <person name="de Groot N.N."/>
        </authorList>
    </citation>
    <scope>NUCLEOTIDE SEQUENCE [LARGE SCALE GENOMIC DNA]</scope>
    <source>
        <strain evidence="1 2">DSM 44892</strain>
    </source>
</reference>
<evidence type="ECO:0000313" key="1">
    <source>
        <dbReference type="EMBL" id="SDI99819.1"/>
    </source>
</evidence>
<organism evidence="1 2">
    <name type="scientific">Rhodococcus triatomae</name>
    <dbReference type="NCBI Taxonomy" id="300028"/>
    <lineage>
        <taxon>Bacteria</taxon>
        <taxon>Bacillati</taxon>
        <taxon>Actinomycetota</taxon>
        <taxon>Actinomycetes</taxon>
        <taxon>Mycobacteriales</taxon>
        <taxon>Nocardiaceae</taxon>
        <taxon>Rhodococcus</taxon>
    </lineage>
</organism>
<evidence type="ECO:0000313" key="2">
    <source>
        <dbReference type="Proteomes" id="UP000183263"/>
    </source>
</evidence>
<dbReference type="EMBL" id="FNDN01000014">
    <property type="protein sequence ID" value="SDI99819.1"/>
    <property type="molecule type" value="Genomic_DNA"/>
</dbReference>
<name>A0A1G8Q4Y7_9NOCA</name>
<gene>
    <name evidence="1" type="ORF">SAMN05444695_11474</name>
</gene>
<dbReference type="AlphaFoldDB" id="A0A1G8Q4Y7"/>
<keyword evidence="2" id="KW-1185">Reference proteome</keyword>
<dbReference type="OrthoDB" id="3209791at2"/>
<sequence>MISRAVSVSRIHTVAWPLLLAWPLGILAVAFAIPWAIFAIIDTGQTSNFTGSVSALLGVCLAFYLSAMTQTFPFALGMSVTRRDYFSATLLVSLVQVIGFGGLLWVLSLVEDATGGWGVDLLMFGIPGVFTDSQIIQLATYLAIMALVAGIGLLVGAIQQRWRVTGLYSVGAAVLVLGGAAAVLVTWMEWWPAVGSWFADSSRAVPMVALPSALAAACLAGAWVVIRRATP</sequence>
<proteinExistence type="predicted"/>
<dbReference type="RefSeq" id="WP_072739562.1">
    <property type="nucleotide sequence ID" value="NZ_CP048813.1"/>
</dbReference>
<protein>
    <submittedName>
        <fullName evidence="1">Uncharacterized protein</fullName>
    </submittedName>
</protein>